<evidence type="ECO:0000313" key="2">
    <source>
        <dbReference type="EMBL" id="CAG06000.1"/>
    </source>
</evidence>
<organism evidence="2">
    <name type="scientific">Tetraodon nigroviridis</name>
    <name type="common">Spotted green pufferfish</name>
    <name type="synonym">Chelonodon nigroviridis</name>
    <dbReference type="NCBI Taxonomy" id="99883"/>
    <lineage>
        <taxon>Eukaryota</taxon>
        <taxon>Metazoa</taxon>
        <taxon>Chordata</taxon>
        <taxon>Craniata</taxon>
        <taxon>Vertebrata</taxon>
        <taxon>Euteleostomi</taxon>
        <taxon>Actinopterygii</taxon>
        <taxon>Neopterygii</taxon>
        <taxon>Teleostei</taxon>
        <taxon>Neoteleostei</taxon>
        <taxon>Acanthomorphata</taxon>
        <taxon>Eupercaria</taxon>
        <taxon>Tetraodontiformes</taxon>
        <taxon>Tetradontoidea</taxon>
        <taxon>Tetraodontidae</taxon>
        <taxon>Tetraodon</taxon>
    </lineage>
</organism>
<reference evidence="2" key="1">
    <citation type="journal article" date="2004" name="Nature">
        <title>Genome duplication in the teleost fish Tetraodon nigroviridis reveals the early vertebrate proto-karyotype.</title>
        <authorList>
            <person name="Jaillon O."/>
            <person name="Aury J.-M."/>
            <person name="Brunet F."/>
            <person name="Petit J.-L."/>
            <person name="Stange-Thomann N."/>
            <person name="Mauceli E."/>
            <person name="Bouneau L."/>
            <person name="Fischer C."/>
            <person name="Ozouf-Costaz C."/>
            <person name="Bernot A."/>
            <person name="Nicaud S."/>
            <person name="Jaffe D."/>
            <person name="Fisher S."/>
            <person name="Lutfalla G."/>
            <person name="Dossat C."/>
            <person name="Segurens B."/>
            <person name="Dasilva C."/>
            <person name="Salanoubat M."/>
            <person name="Levy M."/>
            <person name="Boudet N."/>
            <person name="Castellano S."/>
            <person name="Anthouard V."/>
            <person name="Jubin C."/>
            <person name="Castelli V."/>
            <person name="Katinka M."/>
            <person name="Vacherie B."/>
            <person name="Biemont C."/>
            <person name="Skalli Z."/>
            <person name="Cattolico L."/>
            <person name="Poulain J."/>
            <person name="De Berardinis V."/>
            <person name="Cruaud C."/>
            <person name="Duprat S."/>
            <person name="Brottier P."/>
            <person name="Coutanceau J.-P."/>
            <person name="Gouzy J."/>
            <person name="Parra G."/>
            <person name="Lardier G."/>
            <person name="Chapple C."/>
            <person name="McKernan K.J."/>
            <person name="McEwan P."/>
            <person name="Bosak S."/>
            <person name="Kellis M."/>
            <person name="Volff J.-N."/>
            <person name="Guigo R."/>
            <person name="Zody M.C."/>
            <person name="Mesirov J."/>
            <person name="Lindblad-Toh K."/>
            <person name="Birren B."/>
            <person name="Nusbaum C."/>
            <person name="Kahn D."/>
            <person name="Robinson-Rechavi M."/>
            <person name="Laudet V."/>
            <person name="Schachter V."/>
            <person name="Quetier F."/>
            <person name="Saurin W."/>
            <person name="Scarpelli C."/>
            <person name="Wincker P."/>
            <person name="Lander E.S."/>
            <person name="Weissenbach J."/>
            <person name="Roest Crollius H."/>
        </authorList>
    </citation>
    <scope>NUCLEOTIDE SEQUENCE [LARGE SCALE GENOMIC DNA]</scope>
</reference>
<dbReference type="AlphaFoldDB" id="Q4S032"/>
<sequence>MTEAMEKTMQRLHGRFQEMSQQLESRIDDMGTRICDLEKNVVELTRQAGMKEQEISKQ</sequence>
<accession>Q4S032</accession>
<dbReference type="OrthoDB" id="4159489at2759"/>
<dbReference type="GO" id="GO:0005829">
    <property type="term" value="C:cytosol"/>
    <property type="evidence" value="ECO:0007669"/>
    <property type="project" value="TreeGrafter"/>
</dbReference>
<dbReference type="InterPro" id="IPR009643">
    <property type="entry name" value="HS1-bd"/>
</dbReference>
<dbReference type="PANTHER" id="PTHR19424">
    <property type="entry name" value="HEAT SHOCK FACTOR BINDING PROTEIN 1"/>
    <property type="match status" value="1"/>
</dbReference>
<dbReference type="GO" id="GO:0003714">
    <property type="term" value="F:transcription corepressor activity"/>
    <property type="evidence" value="ECO:0007669"/>
    <property type="project" value="InterPro"/>
</dbReference>
<comment type="similarity">
    <text evidence="1">Belongs to the HSBP1 family.</text>
</comment>
<evidence type="ECO:0000256" key="1">
    <source>
        <dbReference type="ARBA" id="ARBA00006349"/>
    </source>
</evidence>
<dbReference type="PANTHER" id="PTHR19424:SF0">
    <property type="entry name" value="HEAT SHOCK FACTOR BINDING PROTEIN 1"/>
    <property type="match status" value="1"/>
</dbReference>
<dbReference type="KEGG" id="tng:GSTEN00026214G001"/>
<comment type="caution">
    <text evidence="2">The sequence shown here is derived from an EMBL/GenBank/DDBJ whole genome shotgun (WGS) entry which is preliminary data.</text>
</comment>
<dbReference type="EMBL" id="CAAE01014785">
    <property type="protein sequence ID" value="CAG06000.1"/>
    <property type="molecule type" value="Genomic_DNA"/>
</dbReference>
<protein>
    <submittedName>
        <fullName evidence="2">(spotted green pufferfish) hypothetical protein</fullName>
    </submittedName>
</protein>
<dbReference type="Pfam" id="PF06825">
    <property type="entry name" value="HSBP1"/>
    <property type="match status" value="1"/>
</dbReference>
<name>Q4S032_TETNG</name>
<dbReference type="Gene3D" id="1.20.5.430">
    <property type="match status" value="1"/>
</dbReference>
<dbReference type="GO" id="GO:0005634">
    <property type="term" value="C:nucleus"/>
    <property type="evidence" value="ECO:0007669"/>
    <property type="project" value="TreeGrafter"/>
</dbReference>
<proteinExistence type="inferred from homology"/>
<reference evidence="2" key="2">
    <citation type="submission" date="2004-02" db="EMBL/GenBank/DDBJ databases">
        <authorList>
            <consortium name="Genoscope"/>
            <consortium name="Whitehead Institute Centre for Genome Research"/>
        </authorList>
    </citation>
    <scope>NUCLEOTIDE SEQUENCE</scope>
</reference>
<gene>
    <name evidence="2" type="ORF">GSTENG00026214001</name>
</gene>
<dbReference type="GO" id="GO:0070370">
    <property type="term" value="P:cellular heat acclimation"/>
    <property type="evidence" value="ECO:0007669"/>
    <property type="project" value="TreeGrafter"/>
</dbReference>